<evidence type="ECO:0000256" key="1">
    <source>
        <dbReference type="SAM" id="MobiDB-lite"/>
    </source>
</evidence>
<dbReference type="Proteomes" id="UP001321473">
    <property type="component" value="Unassembled WGS sequence"/>
</dbReference>
<organism evidence="2 3">
    <name type="scientific">Amblyomma americanum</name>
    <name type="common">Lone star tick</name>
    <dbReference type="NCBI Taxonomy" id="6943"/>
    <lineage>
        <taxon>Eukaryota</taxon>
        <taxon>Metazoa</taxon>
        <taxon>Ecdysozoa</taxon>
        <taxon>Arthropoda</taxon>
        <taxon>Chelicerata</taxon>
        <taxon>Arachnida</taxon>
        <taxon>Acari</taxon>
        <taxon>Parasitiformes</taxon>
        <taxon>Ixodida</taxon>
        <taxon>Ixodoidea</taxon>
        <taxon>Ixodidae</taxon>
        <taxon>Amblyomminae</taxon>
        <taxon>Amblyomma</taxon>
    </lineage>
</organism>
<proteinExistence type="predicted"/>
<dbReference type="AlphaFoldDB" id="A0AAQ4D659"/>
<sequence>MMMKLYKILWRIFIPIKAPARFNGPRTFEAPSGALLYGSDNMNCRPLCFSKLAICLLSVLVTSWEFGCVNGETCPAMSCNPDGPQDTCGGVSCVCVPDETDPTKGSCRSASDQGAQELNTVSRIDHSAFEKNKKQARNVDPQNCVLCCAKRKGRDGKVETFRRTSTQRPLCNPKNKKNGRK</sequence>
<reference evidence="2 3" key="1">
    <citation type="journal article" date="2023" name="Arcadia Sci">
        <title>De novo assembly of a long-read Amblyomma americanum tick genome.</title>
        <authorList>
            <person name="Chou S."/>
            <person name="Poskanzer K.E."/>
            <person name="Rollins M."/>
            <person name="Thuy-Boun P.S."/>
        </authorList>
    </citation>
    <scope>NUCLEOTIDE SEQUENCE [LARGE SCALE GENOMIC DNA]</scope>
    <source>
        <strain evidence="2">F_SG_1</strain>
        <tissue evidence="2">Salivary glands</tissue>
    </source>
</reference>
<keyword evidence="3" id="KW-1185">Reference proteome</keyword>
<protein>
    <submittedName>
        <fullName evidence="2">Uncharacterized protein</fullName>
    </submittedName>
</protein>
<comment type="caution">
    <text evidence="2">The sequence shown here is derived from an EMBL/GenBank/DDBJ whole genome shotgun (WGS) entry which is preliminary data.</text>
</comment>
<evidence type="ECO:0000313" key="2">
    <source>
        <dbReference type="EMBL" id="KAK8757949.1"/>
    </source>
</evidence>
<evidence type="ECO:0000313" key="3">
    <source>
        <dbReference type="Proteomes" id="UP001321473"/>
    </source>
</evidence>
<accession>A0AAQ4D659</accession>
<feature type="region of interest" description="Disordered" evidence="1">
    <location>
        <begin position="154"/>
        <end position="181"/>
    </location>
</feature>
<gene>
    <name evidence="2" type="ORF">V5799_004419</name>
</gene>
<name>A0AAQ4D659_AMBAM</name>
<dbReference type="EMBL" id="JARKHS020034649">
    <property type="protein sequence ID" value="KAK8757949.1"/>
    <property type="molecule type" value="Genomic_DNA"/>
</dbReference>